<feature type="transmembrane region" description="Helical" evidence="4">
    <location>
        <begin position="100"/>
        <end position="122"/>
    </location>
</feature>
<dbReference type="PANTHER" id="PTHR44688">
    <property type="entry name" value="DNA-BINDING TRANSCRIPTIONAL ACTIVATOR DEVR_DOSR"/>
    <property type="match status" value="1"/>
</dbReference>
<comment type="caution">
    <text evidence="6">The sequence shown here is derived from an EMBL/GenBank/DDBJ whole genome shotgun (WGS) entry which is preliminary data.</text>
</comment>
<dbReference type="Gene3D" id="1.10.10.10">
    <property type="entry name" value="Winged helix-like DNA-binding domain superfamily/Winged helix DNA-binding domain"/>
    <property type="match status" value="1"/>
</dbReference>
<keyword evidence="4" id="KW-0812">Transmembrane</keyword>
<accession>A0A3N0AG73</accession>
<dbReference type="GO" id="GO:0006355">
    <property type="term" value="P:regulation of DNA-templated transcription"/>
    <property type="evidence" value="ECO:0007669"/>
    <property type="project" value="InterPro"/>
</dbReference>
<keyword evidence="1" id="KW-0805">Transcription regulation</keyword>
<protein>
    <recommendedName>
        <fullName evidence="5">HTH luxR-type domain-containing protein</fullName>
    </recommendedName>
</protein>
<dbReference type="Pfam" id="PF00196">
    <property type="entry name" value="GerE"/>
    <property type="match status" value="1"/>
</dbReference>
<feature type="transmembrane region" description="Helical" evidence="4">
    <location>
        <begin position="353"/>
        <end position="372"/>
    </location>
</feature>
<gene>
    <name evidence="6" type="ORF">DMP07_06250</name>
</gene>
<evidence type="ECO:0000256" key="3">
    <source>
        <dbReference type="ARBA" id="ARBA00023163"/>
    </source>
</evidence>
<keyword evidence="7" id="KW-1185">Reference proteome</keyword>
<dbReference type="CDD" id="cd06170">
    <property type="entry name" value="LuxR_C_like"/>
    <property type="match status" value="1"/>
</dbReference>
<feature type="transmembrane region" description="Helical" evidence="4">
    <location>
        <begin position="263"/>
        <end position="280"/>
    </location>
</feature>
<evidence type="ECO:0000256" key="2">
    <source>
        <dbReference type="ARBA" id="ARBA00023125"/>
    </source>
</evidence>
<dbReference type="OrthoDB" id="3170050at2"/>
<dbReference type="InterPro" id="IPR016032">
    <property type="entry name" value="Sig_transdc_resp-reg_C-effctor"/>
</dbReference>
<dbReference type="InterPro" id="IPR000792">
    <property type="entry name" value="Tscrpt_reg_LuxR_C"/>
</dbReference>
<dbReference type="PROSITE" id="PS50043">
    <property type="entry name" value="HTH_LUXR_2"/>
    <property type="match status" value="1"/>
</dbReference>
<evidence type="ECO:0000313" key="6">
    <source>
        <dbReference type="EMBL" id="RNL19576.1"/>
    </source>
</evidence>
<feature type="transmembrane region" description="Helical" evidence="4">
    <location>
        <begin position="7"/>
        <end position="28"/>
    </location>
</feature>
<proteinExistence type="predicted"/>
<dbReference type="InterPro" id="IPR036388">
    <property type="entry name" value="WH-like_DNA-bd_sf"/>
</dbReference>
<evidence type="ECO:0000256" key="4">
    <source>
        <dbReference type="SAM" id="Phobius"/>
    </source>
</evidence>
<organism evidence="6 7">
    <name type="scientific">Slackia faecicanis</name>
    <dbReference type="NCBI Taxonomy" id="255723"/>
    <lineage>
        <taxon>Bacteria</taxon>
        <taxon>Bacillati</taxon>
        <taxon>Actinomycetota</taxon>
        <taxon>Coriobacteriia</taxon>
        <taxon>Eggerthellales</taxon>
        <taxon>Eggerthellaceae</taxon>
        <taxon>Slackia</taxon>
    </lineage>
</organism>
<dbReference type="AlphaFoldDB" id="A0A3N0AG73"/>
<keyword evidence="4" id="KW-1133">Transmembrane helix</keyword>
<keyword evidence="4" id="KW-0472">Membrane</keyword>
<dbReference type="SUPFAM" id="SSF46894">
    <property type="entry name" value="C-terminal effector domain of the bipartite response regulators"/>
    <property type="match status" value="1"/>
</dbReference>
<feature type="transmembrane region" description="Helical" evidence="4">
    <location>
        <begin position="76"/>
        <end position="94"/>
    </location>
</feature>
<dbReference type="PRINTS" id="PR00038">
    <property type="entry name" value="HTHLUXR"/>
</dbReference>
<evidence type="ECO:0000313" key="7">
    <source>
        <dbReference type="Proteomes" id="UP000267368"/>
    </source>
</evidence>
<keyword evidence="3" id="KW-0804">Transcription</keyword>
<evidence type="ECO:0000256" key="1">
    <source>
        <dbReference type="ARBA" id="ARBA00023015"/>
    </source>
</evidence>
<feature type="transmembrane region" description="Helical" evidence="4">
    <location>
        <begin position="378"/>
        <end position="397"/>
    </location>
</feature>
<evidence type="ECO:0000259" key="5">
    <source>
        <dbReference type="PROSITE" id="PS50043"/>
    </source>
</evidence>
<sequence length="515" mass="55372">MAHRPSASALCSAYAAIGLVLVFVWSALSDHVFGLRSALPEFLVVNPRVFFLAGILALSAAFAVKPKLPRAADATLSVLLPFIGATGTACIALASNQNLFPPAMLCITGLLALGVGYCWFVVSYGLLLARTGSIARIVYCLAAALSMEPVVRLAIESTFEHTAISGIAVCLPFVSMALLQIVRTMVEQEEATSGVEKDAFAKEHDETADEAVPDRKTALESKAGKIFILLGATAALLATVRTLSPCGTWDAKFDPAPMTTSPALVLAYAAGVLLFAWYALVRAETRPALLRFQPAFLLIVLTLFASLVMLFSQGPQSAILYTFMILDDSFAHMLFWASIACTIASTAMPARRVAGLALAVYSALSIIWLFLLGDNDTLEAPVMAIAITAIYLLTMIVSHTNSSSADQEEAQTPHNEAQEESTALADRIAASIEERCVEIASEYKLSPRETEVLVLLAQGRTRVYIQDELVLAENTVKTHIAHIYKKLDVGNRQEMLDLVFGKNEGPAPAELTETR</sequence>
<keyword evidence="2" id="KW-0238">DNA-binding</keyword>
<reference evidence="7" key="1">
    <citation type="submission" date="2018-05" db="EMBL/GenBank/DDBJ databases">
        <title>Genome Sequencing of selected type strains of the family Eggerthellaceae.</title>
        <authorList>
            <person name="Danylec N."/>
            <person name="Stoll D.A."/>
            <person name="Doetsch A."/>
            <person name="Huch M."/>
        </authorList>
    </citation>
    <scope>NUCLEOTIDE SEQUENCE [LARGE SCALE GENOMIC DNA]</scope>
    <source>
        <strain evidence="7">DSM 17537</strain>
    </source>
</reference>
<dbReference type="GO" id="GO:0003677">
    <property type="term" value="F:DNA binding"/>
    <property type="evidence" value="ECO:0007669"/>
    <property type="project" value="UniProtKB-KW"/>
</dbReference>
<dbReference type="Proteomes" id="UP000267368">
    <property type="component" value="Unassembled WGS sequence"/>
</dbReference>
<feature type="transmembrane region" description="Helical" evidence="4">
    <location>
        <begin position="48"/>
        <end position="64"/>
    </location>
</feature>
<dbReference type="PANTHER" id="PTHR44688:SF16">
    <property type="entry name" value="DNA-BINDING TRANSCRIPTIONAL ACTIVATOR DEVR_DOSR"/>
    <property type="match status" value="1"/>
</dbReference>
<dbReference type="SMART" id="SM00421">
    <property type="entry name" value="HTH_LUXR"/>
    <property type="match status" value="1"/>
</dbReference>
<feature type="transmembrane region" description="Helical" evidence="4">
    <location>
        <begin position="318"/>
        <end position="341"/>
    </location>
</feature>
<feature type="transmembrane region" description="Helical" evidence="4">
    <location>
        <begin position="292"/>
        <end position="312"/>
    </location>
</feature>
<feature type="domain" description="HTH luxR-type" evidence="5">
    <location>
        <begin position="438"/>
        <end position="503"/>
    </location>
</feature>
<dbReference type="EMBL" id="QICB01000004">
    <property type="protein sequence ID" value="RNL19576.1"/>
    <property type="molecule type" value="Genomic_DNA"/>
</dbReference>
<feature type="transmembrane region" description="Helical" evidence="4">
    <location>
        <begin position="226"/>
        <end position="243"/>
    </location>
</feature>
<name>A0A3N0AG73_9ACTN</name>